<dbReference type="GO" id="GO:0005737">
    <property type="term" value="C:cytoplasm"/>
    <property type="evidence" value="ECO:0007669"/>
    <property type="project" value="TreeGrafter"/>
</dbReference>
<reference evidence="2 3" key="1">
    <citation type="submission" date="2016-10" db="EMBL/GenBank/DDBJ databases">
        <authorList>
            <person name="de Groot N.N."/>
        </authorList>
    </citation>
    <scope>NUCLEOTIDE SEQUENCE [LARGE SCALE GENOMIC DNA]</scope>
    <source>
        <strain evidence="2 3">DSM 23042</strain>
    </source>
</reference>
<organism evidence="2 3">
    <name type="scientific">Tranquillimonas rosea</name>
    <dbReference type="NCBI Taxonomy" id="641238"/>
    <lineage>
        <taxon>Bacteria</taxon>
        <taxon>Pseudomonadati</taxon>
        <taxon>Pseudomonadota</taxon>
        <taxon>Alphaproteobacteria</taxon>
        <taxon>Rhodobacterales</taxon>
        <taxon>Roseobacteraceae</taxon>
        <taxon>Tranquillimonas</taxon>
    </lineage>
</organism>
<dbReference type="InterPro" id="IPR036291">
    <property type="entry name" value="NAD(P)-bd_dom_sf"/>
</dbReference>
<dbReference type="STRING" id="641238.SAMN04490244_101158"/>
<dbReference type="PANTHER" id="PTHR13812">
    <property type="entry name" value="KETIMINE REDUCTASE MU-CRYSTALLIN"/>
    <property type="match status" value="1"/>
</dbReference>
<evidence type="ECO:0000313" key="2">
    <source>
        <dbReference type="EMBL" id="SER46944.1"/>
    </source>
</evidence>
<proteinExistence type="inferred from homology"/>
<dbReference type="Pfam" id="PF02423">
    <property type="entry name" value="OCD_Mu_crystall"/>
    <property type="match status" value="1"/>
</dbReference>
<dbReference type="Gene3D" id="3.40.50.720">
    <property type="entry name" value="NAD(P)-binding Rossmann-like Domain"/>
    <property type="match status" value="1"/>
</dbReference>
<comment type="similarity">
    <text evidence="1">Belongs to the ornithine cyclodeaminase/mu-crystallin family.</text>
</comment>
<dbReference type="InterPro" id="IPR003462">
    <property type="entry name" value="ODC_Mu_crystall"/>
</dbReference>
<dbReference type="SUPFAM" id="SSF51735">
    <property type="entry name" value="NAD(P)-binding Rossmann-fold domains"/>
    <property type="match status" value="1"/>
</dbReference>
<dbReference type="PANTHER" id="PTHR13812:SF19">
    <property type="entry name" value="KETIMINE REDUCTASE MU-CRYSTALLIN"/>
    <property type="match status" value="1"/>
</dbReference>
<dbReference type="RefSeq" id="WP_092686954.1">
    <property type="nucleotide sequence ID" value="NZ_FOGU01000001.1"/>
</dbReference>
<dbReference type="FunFam" id="3.40.50.720:FF:000311">
    <property type="entry name" value="Ornithine cyclodeaminase"/>
    <property type="match status" value="1"/>
</dbReference>
<dbReference type="InterPro" id="IPR023401">
    <property type="entry name" value="ODC_N"/>
</dbReference>
<accession>A0A1H9PFI4</accession>
<gene>
    <name evidence="2" type="ORF">SAMN04490244_101158</name>
</gene>
<sequence length="307" mass="32030">MTEMIGYDEMAPRLSWAAAVDALEAGHRRARAEVDDLFLGPSDATLLNRAAHIAGLGYGVKAVTVMSGNADRGLPTVQGGMFVFSPEDGHLSAVIDSRLVTEFKTAADSVLGARLLARADSRTLLIVGAGTVAASLVRAYPAVLTGLERILVWARDPAKAEAFRAAQEAAAVPVSVAPDLSAALDEADIVSTATMAREPVLHAAHVRPGTHVDLIGAFKADMREADDALISTGRLFVDSRATTLGHIGELTIPLANGVIGEADVLGDLYDLVGGASGRRDASDVTVFKNGGGAHLDLMIADYIARQK</sequence>
<dbReference type="GO" id="GO:0016491">
    <property type="term" value="F:oxidoreductase activity"/>
    <property type="evidence" value="ECO:0007669"/>
    <property type="project" value="UniProtKB-ARBA"/>
</dbReference>
<dbReference type="Gene3D" id="3.30.1780.10">
    <property type="entry name" value="ornithine cyclodeaminase, domain 1"/>
    <property type="match status" value="1"/>
</dbReference>
<dbReference type="OrthoDB" id="9785971at2"/>
<dbReference type="PIRSF" id="PIRSF001439">
    <property type="entry name" value="CryM"/>
    <property type="match status" value="1"/>
</dbReference>
<evidence type="ECO:0000256" key="1">
    <source>
        <dbReference type="ARBA" id="ARBA00008903"/>
    </source>
</evidence>
<dbReference type="AlphaFoldDB" id="A0A1H9PFI4"/>
<dbReference type="GO" id="GO:0019752">
    <property type="term" value="P:carboxylic acid metabolic process"/>
    <property type="evidence" value="ECO:0007669"/>
    <property type="project" value="UniProtKB-ARBA"/>
</dbReference>
<keyword evidence="3" id="KW-1185">Reference proteome</keyword>
<name>A0A1H9PFI4_9RHOB</name>
<protein>
    <submittedName>
        <fullName evidence="2">Ornithine cyclodeaminase</fullName>
    </submittedName>
</protein>
<dbReference type="EMBL" id="FOGU01000001">
    <property type="protein sequence ID" value="SER46944.1"/>
    <property type="molecule type" value="Genomic_DNA"/>
</dbReference>
<dbReference type="Proteomes" id="UP000198885">
    <property type="component" value="Unassembled WGS sequence"/>
</dbReference>
<evidence type="ECO:0000313" key="3">
    <source>
        <dbReference type="Proteomes" id="UP000198885"/>
    </source>
</evidence>